<dbReference type="Gene3D" id="3.30.1150.10">
    <property type="match status" value="1"/>
</dbReference>
<gene>
    <name evidence="3" type="ORF">NPE20_21325</name>
</gene>
<dbReference type="Pfam" id="PF03544">
    <property type="entry name" value="TonB_C"/>
    <property type="match status" value="1"/>
</dbReference>
<organism evidence="3 4">
    <name type="scientific">Mucilaginibacter aquariorum</name>
    <dbReference type="NCBI Taxonomy" id="2967225"/>
    <lineage>
        <taxon>Bacteria</taxon>
        <taxon>Pseudomonadati</taxon>
        <taxon>Bacteroidota</taxon>
        <taxon>Sphingobacteriia</taxon>
        <taxon>Sphingobacteriales</taxon>
        <taxon>Sphingobacteriaceae</taxon>
        <taxon>Mucilaginibacter</taxon>
    </lineage>
</organism>
<keyword evidence="1" id="KW-0472">Membrane</keyword>
<sequence length="433" mass="46458">MNKRDYISQIQKYLNGELDARAMHKLEREAQSDPFLMDAMEGYGTVGNQQDNLIALQQRLQARTATKNRRIIPWTIISIAASVIGFAVVAGILYQGDEKPGGPKVALNQPLKSQQTDTTRVLKEEKIEAVVSQPEAKGFATAKGSTDKNKVPVLAGKLSNPFPAAEAEVNIGSMDVAKKLPDSSRVEDMIVDYMANQKQDTVLGGGYVAVNKDKSSSLSVLKSKADGVAATMQPRKQSDNNPSALISAGVPLNLVSGVVLNRIDGSPLPGVSVKVVGKPAATQTDANGKFTLPNVKKDETLAFGYIGYNSKTLNVKGADSLKVELDANSNSLSEVVVTHANSTKQVSAHPKTGWDSFKKYLRFNAITPDNKEGTVELKFTVNPNGSITNITVTKSLNSVANNKAIGLIEDGPDWAGNTNGKPEVVKIKVEFHK</sequence>
<keyword evidence="1" id="KW-0812">Transmembrane</keyword>
<evidence type="ECO:0000256" key="1">
    <source>
        <dbReference type="SAM" id="Phobius"/>
    </source>
</evidence>
<dbReference type="Proteomes" id="UP001204376">
    <property type="component" value="Unassembled WGS sequence"/>
</dbReference>
<dbReference type="InterPro" id="IPR008969">
    <property type="entry name" value="CarboxyPept-like_regulatory"/>
</dbReference>
<dbReference type="RefSeq" id="WP_256540713.1">
    <property type="nucleotide sequence ID" value="NZ_JANHOH010000008.1"/>
</dbReference>
<dbReference type="Pfam" id="PF13715">
    <property type="entry name" value="CarbopepD_reg_2"/>
    <property type="match status" value="1"/>
</dbReference>
<keyword evidence="1" id="KW-1133">Transmembrane helix</keyword>
<name>A0ABT1T7E5_9SPHI</name>
<keyword evidence="4" id="KW-1185">Reference proteome</keyword>
<accession>A0ABT1T7E5</accession>
<dbReference type="SUPFAM" id="SSF49464">
    <property type="entry name" value="Carboxypeptidase regulatory domain-like"/>
    <property type="match status" value="1"/>
</dbReference>
<dbReference type="SUPFAM" id="SSF74653">
    <property type="entry name" value="TolA/TonB C-terminal domain"/>
    <property type="match status" value="1"/>
</dbReference>
<feature type="transmembrane region" description="Helical" evidence="1">
    <location>
        <begin position="71"/>
        <end position="94"/>
    </location>
</feature>
<feature type="domain" description="TonB C-terminal" evidence="2">
    <location>
        <begin position="370"/>
        <end position="431"/>
    </location>
</feature>
<evidence type="ECO:0000313" key="4">
    <source>
        <dbReference type="Proteomes" id="UP001204376"/>
    </source>
</evidence>
<evidence type="ECO:0000313" key="3">
    <source>
        <dbReference type="EMBL" id="MCQ6960534.1"/>
    </source>
</evidence>
<comment type="caution">
    <text evidence="3">The sequence shown here is derived from an EMBL/GenBank/DDBJ whole genome shotgun (WGS) entry which is preliminary data.</text>
</comment>
<evidence type="ECO:0000259" key="2">
    <source>
        <dbReference type="Pfam" id="PF03544"/>
    </source>
</evidence>
<reference evidence="3 4" key="1">
    <citation type="submission" date="2022-07" db="EMBL/GenBank/DDBJ databases">
        <title>Mucilaginibacter sp. JC4.</title>
        <authorList>
            <person name="Le V."/>
            <person name="Ko S.-R."/>
            <person name="Ahn C.-Y."/>
            <person name="Oh H.-M."/>
        </authorList>
    </citation>
    <scope>NUCLEOTIDE SEQUENCE [LARGE SCALE GENOMIC DNA]</scope>
    <source>
        <strain evidence="3 4">JC4</strain>
    </source>
</reference>
<dbReference type="EMBL" id="JANHOH010000008">
    <property type="protein sequence ID" value="MCQ6960534.1"/>
    <property type="molecule type" value="Genomic_DNA"/>
</dbReference>
<dbReference type="InterPro" id="IPR037682">
    <property type="entry name" value="TonB_C"/>
</dbReference>
<proteinExistence type="predicted"/>
<dbReference type="Gene3D" id="2.60.40.1120">
    <property type="entry name" value="Carboxypeptidase-like, regulatory domain"/>
    <property type="match status" value="1"/>
</dbReference>
<protein>
    <submittedName>
        <fullName evidence="3">Carboxypeptidase-like regulatory domain-containing protein</fullName>
    </submittedName>
</protein>